<organism evidence="1 2">
    <name type="scientific">Lophiotrema nucula</name>
    <dbReference type="NCBI Taxonomy" id="690887"/>
    <lineage>
        <taxon>Eukaryota</taxon>
        <taxon>Fungi</taxon>
        <taxon>Dikarya</taxon>
        <taxon>Ascomycota</taxon>
        <taxon>Pezizomycotina</taxon>
        <taxon>Dothideomycetes</taxon>
        <taxon>Pleosporomycetidae</taxon>
        <taxon>Pleosporales</taxon>
        <taxon>Lophiotremataceae</taxon>
        <taxon>Lophiotrema</taxon>
    </lineage>
</organism>
<keyword evidence="2" id="KW-1185">Reference proteome</keyword>
<dbReference type="AlphaFoldDB" id="A0A6A5ZM51"/>
<proteinExistence type="predicted"/>
<evidence type="ECO:0000313" key="1">
    <source>
        <dbReference type="EMBL" id="KAF2120469.1"/>
    </source>
</evidence>
<dbReference type="EMBL" id="ML977313">
    <property type="protein sequence ID" value="KAF2120469.1"/>
    <property type="molecule type" value="Genomic_DNA"/>
</dbReference>
<accession>A0A6A5ZM51</accession>
<dbReference type="Proteomes" id="UP000799770">
    <property type="component" value="Unassembled WGS sequence"/>
</dbReference>
<reference evidence="1" key="1">
    <citation type="journal article" date="2020" name="Stud. Mycol.">
        <title>101 Dothideomycetes genomes: a test case for predicting lifestyles and emergence of pathogens.</title>
        <authorList>
            <person name="Haridas S."/>
            <person name="Albert R."/>
            <person name="Binder M."/>
            <person name="Bloem J."/>
            <person name="Labutti K."/>
            <person name="Salamov A."/>
            <person name="Andreopoulos B."/>
            <person name="Baker S."/>
            <person name="Barry K."/>
            <person name="Bills G."/>
            <person name="Bluhm B."/>
            <person name="Cannon C."/>
            <person name="Castanera R."/>
            <person name="Culley D."/>
            <person name="Daum C."/>
            <person name="Ezra D."/>
            <person name="Gonzalez J."/>
            <person name="Henrissat B."/>
            <person name="Kuo A."/>
            <person name="Liang C."/>
            <person name="Lipzen A."/>
            <person name="Lutzoni F."/>
            <person name="Magnuson J."/>
            <person name="Mondo S."/>
            <person name="Nolan M."/>
            <person name="Ohm R."/>
            <person name="Pangilinan J."/>
            <person name="Park H.-J."/>
            <person name="Ramirez L."/>
            <person name="Alfaro M."/>
            <person name="Sun H."/>
            <person name="Tritt A."/>
            <person name="Yoshinaga Y."/>
            <person name="Zwiers L.-H."/>
            <person name="Turgeon B."/>
            <person name="Goodwin S."/>
            <person name="Spatafora J."/>
            <person name="Crous P."/>
            <person name="Grigoriev I."/>
        </authorList>
    </citation>
    <scope>NUCLEOTIDE SEQUENCE</scope>
    <source>
        <strain evidence="1">CBS 627.86</strain>
    </source>
</reference>
<protein>
    <submittedName>
        <fullName evidence="1">Uncharacterized protein</fullName>
    </submittedName>
</protein>
<gene>
    <name evidence="1" type="ORF">BDV96DRAFT_266959</name>
</gene>
<name>A0A6A5ZM51_9PLEO</name>
<evidence type="ECO:0000313" key="2">
    <source>
        <dbReference type="Proteomes" id="UP000799770"/>
    </source>
</evidence>
<sequence>MFSSLEVILIPGQFDPRLYLPKLLNCLTSITLKGRPHYINCVAQSELVPCAETILTISSHCSHLRHWAYRPTYRHQSFNSAEQIEAFVAALVCLVLCCGRLEDLIIYTEAIRFSKDKGGRARYCGMRENIINLLSLDDSKDEAQALRVEKWTRDMLVRVNEGKDKIIEKLE</sequence>